<dbReference type="InterPro" id="IPR023393">
    <property type="entry name" value="START-like_dom_sf"/>
</dbReference>
<protein>
    <submittedName>
        <fullName evidence="3">SRPBCC family protein</fullName>
    </submittedName>
</protein>
<reference evidence="4" key="1">
    <citation type="journal article" date="2019" name="Int. J. Syst. Evol. Microbiol.">
        <title>The Global Catalogue of Microorganisms (GCM) 10K type strain sequencing project: providing services to taxonomists for standard genome sequencing and annotation.</title>
        <authorList>
            <consortium name="The Broad Institute Genomics Platform"/>
            <consortium name="The Broad Institute Genome Sequencing Center for Infectious Disease"/>
            <person name="Wu L."/>
            <person name="Ma J."/>
        </authorList>
    </citation>
    <scope>NUCLEOTIDE SEQUENCE [LARGE SCALE GENOMIC DNA]</scope>
    <source>
        <strain evidence="4">KCTC 42986</strain>
    </source>
</reference>
<evidence type="ECO:0000256" key="1">
    <source>
        <dbReference type="ARBA" id="ARBA00006817"/>
    </source>
</evidence>
<dbReference type="EMBL" id="JBHRTP010000008">
    <property type="protein sequence ID" value="MFC3106968.1"/>
    <property type="molecule type" value="Genomic_DNA"/>
</dbReference>
<dbReference type="SUPFAM" id="SSF55961">
    <property type="entry name" value="Bet v1-like"/>
    <property type="match status" value="1"/>
</dbReference>
<dbReference type="RefSeq" id="WP_390326178.1">
    <property type="nucleotide sequence ID" value="NZ_JBHRTP010000008.1"/>
</dbReference>
<evidence type="ECO:0000313" key="4">
    <source>
        <dbReference type="Proteomes" id="UP001595530"/>
    </source>
</evidence>
<dbReference type="Gene3D" id="3.30.530.20">
    <property type="match status" value="1"/>
</dbReference>
<dbReference type="PANTHER" id="PTHR36929:SF5">
    <property type="entry name" value="BLR6751 PROTEIN"/>
    <property type="match status" value="1"/>
</dbReference>
<gene>
    <name evidence="3" type="ORF">ACFOFO_03175</name>
</gene>
<keyword evidence="4" id="KW-1185">Reference proteome</keyword>
<dbReference type="Pfam" id="PF08327">
    <property type="entry name" value="AHSA1"/>
    <property type="match status" value="1"/>
</dbReference>
<dbReference type="CDD" id="cd08894">
    <property type="entry name" value="SRPBCC_CalC_Aha1-like_1"/>
    <property type="match status" value="1"/>
</dbReference>
<evidence type="ECO:0000259" key="2">
    <source>
        <dbReference type="Pfam" id="PF08327"/>
    </source>
</evidence>
<comment type="similarity">
    <text evidence="1">Belongs to the AHA1 family.</text>
</comment>
<name>A0ABV7EW20_9BURK</name>
<dbReference type="Proteomes" id="UP001595530">
    <property type="component" value="Unassembled WGS sequence"/>
</dbReference>
<proteinExistence type="inferred from homology"/>
<feature type="domain" description="Activator of Hsp90 ATPase homologue 1/2-like C-terminal" evidence="2">
    <location>
        <begin position="23"/>
        <end position="154"/>
    </location>
</feature>
<accession>A0ABV7EW20</accession>
<comment type="caution">
    <text evidence="3">The sequence shown here is derived from an EMBL/GenBank/DDBJ whole genome shotgun (WGS) entry which is preliminary data.</text>
</comment>
<organism evidence="3 4">
    <name type="scientific">Undibacterium arcticum</name>
    <dbReference type="NCBI Taxonomy" id="1762892"/>
    <lineage>
        <taxon>Bacteria</taxon>
        <taxon>Pseudomonadati</taxon>
        <taxon>Pseudomonadota</taxon>
        <taxon>Betaproteobacteria</taxon>
        <taxon>Burkholderiales</taxon>
        <taxon>Oxalobacteraceae</taxon>
        <taxon>Undibacterium</taxon>
    </lineage>
</organism>
<evidence type="ECO:0000313" key="3">
    <source>
        <dbReference type="EMBL" id="MFC3106968.1"/>
    </source>
</evidence>
<sequence>MNQKNDAMTSTANREIVISRVINAPRELVFKAWTDPQQVAKWWGPKGFTNTIHEMDVKPGGIWRFVMHGPDGVDYNNKIVFIEIVPPARLVYSHGGDDERESEQFHVTVSFDKQGSKTALTMRSLFPSVEKCEQIKQFAIEGGNSSLDCLEEYLATM</sequence>
<dbReference type="PANTHER" id="PTHR36929">
    <property type="entry name" value="ATTACHMENT SUBUNIT, PUTATIVE-RELATED"/>
    <property type="match status" value="1"/>
</dbReference>
<dbReference type="InterPro" id="IPR013538">
    <property type="entry name" value="ASHA1/2-like_C"/>
</dbReference>